<keyword evidence="3 5" id="KW-0949">S-adenosyl-L-methionine</keyword>
<evidence type="ECO:0000256" key="5">
    <source>
        <dbReference type="PROSITE-ProRule" id="PRU01026"/>
    </source>
</evidence>
<keyword evidence="6" id="KW-0698">rRNA processing</keyword>
<evidence type="ECO:0000313" key="10">
    <source>
        <dbReference type="Proteomes" id="UP000044841"/>
    </source>
</evidence>
<dbReference type="AlphaFoldDB" id="A0A0K6FKC0"/>
<gene>
    <name evidence="9" type="ORF">RSOLAG22IIIB_00151</name>
</gene>
<keyword evidence="10" id="KW-1185">Reference proteome</keyword>
<dbReference type="SMART" id="SM00650">
    <property type="entry name" value="rADc"/>
    <property type="match status" value="1"/>
</dbReference>
<keyword evidence="2 5" id="KW-0808">Transferase</keyword>
<proteinExistence type="inferred from homology"/>
<dbReference type="SUPFAM" id="SSF53335">
    <property type="entry name" value="S-adenosyl-L-methionine-dependent methyltransferases"/>
    <property type="match status" value="1"/>
</dbReference>
<evidence type="ECO:0000256" key="3">
    <source>
        <dbReference type="ARBA" id="ARBA00022691"/>
    </source>
</evidence>
<evidence type="ECO:0000256" key="4">
    <source>
        <dbReference type="ARBA" id="ARBA00022884"/>
    </source>
</evidence>
<dbReference type="InterPro" id="IPR020598">
    <property type="entry name" value="rRNA_Ade_methylase_Trfase_N"/>
</dbReference>
<dbReference type="EC" id="2.1.1.-" evidence="6"/>
<feature type="domain" description="Ribosomal RNA adenine methylase transferase N-terminal" evidence="8">
    <location>
        <begin position="1"/>
        <end position="104"/>
    </location>
</feature>
<feature type="binding site" evidence="5">
    <location>
        <position position="19"/>
    </location>
    <ligand>
        <name>S-adenosyl-L-methionine</name>
        <dbReference type="ChEBI" id="CHEBI:59789"/>
    </ligand>
</feature>
<dbReference type="Gene3D" id="1.10.8.480">
    <property type="match status" value="1"/>
</dbReference>
<dbReference type="InterPro" id="IPR001737">
    <property type="entry name" value="KsgA/Erm"/>
</dbReference>
<feature type="compositionally biased region" description="Basic residues" evidence="7">
    <location>
        <begin position="291"/>
        <end position="313"/>
    </location>
</feature>
<comment type="similarity">
    <text evidence="5 6">Belongs to the class I-like SAM-binding methyltransferase superfamily. rRNA adenine N(6)-methyltransferase family.</text>
</comment>
<keyword evidence="4 5" id="KW-0694">RNA-binding</keyword>
<sequence length="313" mass="35429">MIGDFVKAELPYFDVCISNTPYQISSPIVFRLLSHRPLFRVAILMFQREFALRLVARPGDTLWCRLSANVQMYAKVDHIMKVGKNNFRPAPQVESSVVRIVPIDPPPPLRFEEFDGLTRILFSRRNKTAHANFLAKGVMELLERNYRTWCAEKNQIVSDDFNIREEVDSILENTGFKESRAAKMDIDDLLTLRPTPRGFLHYIHFPTTMSSGNYDAITKTLSSPPPPTLEEILCAFNAQEDGDKELLAAIVRAKEAEELRVAAVASLQETIMQLQHALAQASGLIPGPRTPPRRSHSTKSTRRRAAPNRSTSR</sequence>
<evidence type="ECO:0000313" key="9">
    <source>
        <dbReference type="EMBL" id="CUA66705.1"/>
    </source>
</evidence>
<evidence type="ECO:0000256" key="1">
    <source>
        <dbReference type="ARBA" id="ARBA00022603"/>
    </source>
</evidence>
<dbReference type="Pfam" id="PF00398">
    <property type="entry name" value="RrnaAD"/>
    <property type="match status" value="1"/>
</dbReference>
<reference evidence="9 10" key="1">
    <citation type="submission" date="2015-07" db="EMBL/GenBank/DDBJ databases">
        <authorList>
            <person name="Noorani M."/>
        </authorList>
    </citation>
    <scope>NUCLEOTIDE SEQUENCE [LARGE SCALE GENOMIC DNA]</scope>
    <source>
        <strain evidence="9">BBA 69670</strain>
    </source>
</reference>
<dbReference type="InterPro" id="IPR029063">
    <property type="entry name" value="SAM-dependent_MTases_sf"/>
</dbReference>
<evidence type="ECO:0000256" key="7">
    <source>
        <dbReference type="SAM" id="MobiDB-lite"/>
    </source>
</evidence>
<comment type="caution">
    <text evidence="5">Lacks conserved residue(s) required for the propagation of feature annotation.</text>
</comment>
<protein>
    <recommendedName>
        <fullName evidence="6">rRNA adenine N(6)-methyltransferase</fullName>
        <ecNumber evidence="6">2.1.1.-</ecNumber>
    </recommendedName>
</protein>
<dbReference type="GO" id="GO:0000179">
    <property type="term" value="F:rRNA (adenine-N6,N6-)-dimethyltransferase activity"/>
    <property type="evidence" value="ECO:0007669"/>
    <property type="project" value="UniProtKB-UniRule"/>
</dbReference>
<organism evidence="9 10">
    <name type="scientific">Rhizoctonia solani</name>
    <dbReference type="NCBI Taxonomy" id="456999"/>
    <lineage>
        <taxon>Eukaryota</taxon>
        <taxon>Fungi</taxon>
        <taxon>Dikarya</taxon>
        <taxon>Basidiomycota</taxon>
        <taxon>Agaricomycotina</taxon>
        <taxon>Agaricomycetes</taxon>
        <taxon>Cantharellales</taxon>
        <taxon>Ceratobasidiaceae</taxon>
        <taxon>Rhizoctonia</taxon>
    </lineage>
</organism>
<dbReference type="PROSITE" id="PS51689">
    <property type="entry name" value="SAM_RNA_A_N6_MT"/>
    <property type="match status" value="1"/>
</dbReference>
<evidence type="ECO:0000256" key="2">
    <source>
        <dbReference type="ARBA" id="ARBA00022679"/>
    </source>
</evidence>
<dbReference type="PANTHER" id="PTHR11727">
    <property type="entry name" value="DIMETHYLADENOSINE TRANSFERASE"/>
    <property type="match status" value="1"/>
</dbReference>
<name>A0A0K6FKC0_9AGAM</name>
<dbReference type="Proteomes" id="UP000044841">
    <property type="component" value="Unassembled WGS sequence"/>
</dbReference>
<accession>A0A0K6FKC0</accession>
<evidence type="ECO:0000259" key="8">
    <source>
        <dbReference type="SMART" id="SM00650"/>
    </source>
</evidence>
<dbReference type="GO" id="GO:0003723">
    <property type="term" value="F:RNA binding"/>
    <property type="evidence" value="ECO:0007669"/>
    <property type="project" value="UniProtKB-UniRule"/>
</dbReference>
<feature type="binding site" evidence="5">
    <location>
        <position position="1"/>
    </location>
    <ligand>
        <name>S-adenosyl-L-methionine</name>
        <dbReference type="ChEBI" id="CHEBI:59789"/>
    </ligand>
</feature>
<dbReference type="Gene3D" id="3.40.50.150">
    <property type="entry name" value="Vaccinia Virus protein VP39"/>
    <property type="match status" value="1"/>
</dbReference>
<dbReference type="PANTHER" id="PTHR11727:SF7">
    <property type="entry name" value="DIMETHYLADENOSINE TRANSFERASE-RELATED"/>
    <property type="match status" value="1"/>
</dbReference>
<dbReference type="EMBL" id="CYGV01000001">
    <property type="protein sequence ID" value="CUA66705.1"/>
    <property type="molecule type" value="Genomic_DNA"/>
</dbReference>
<evidence type="ECO:0000256" key="6">
    <source>
        <dbReference type="RuleBase" id="RU362106"/>
    </source>
</evidence>
<feature type="binding site" evidence="5">
    <location>
        <position position="4"/>
    </location>
    <ligand>
        <name>S-adenosyl-L-methionine</name>
        <dbReference type="ChEBI" id="CHEBI:59789"/>
    </ligand>
</feature>
<feature type="region of interest" description="Disordered" evidence="7">
    <location>
        <begin position="282"/>
        <end position="313"/>
    </location>
</feature>
<keyword evidence="1 5" id="KW-0489">Methyltransferase</keyword>